<evidence type="ECO:0000313" key="2">
    <source>
        <dbReference type="Proteomes" id="UP001501411"/>
    </source>
</evidence>
<sequence length="61" mass="6725">MITSTARVTFVSTGMITLDLEEFTLKAGVIASTAGVTFLNNGMITLSSEKYFKFRNLLLLF</sequence>
<proteinExistence type="predicted"/>
<dbReference type="Proteomes" id="UP001501411">
    <property type="component" value="Unassembled WGS sequence"/>
</dbReference>
<comment type="caution">
    <text evidence="1">The sequence shown here is derived from an EMBL/GenBank/DDBJ whole genome shotgun (WGS) entry which is preliminary data.</text>
</comment>
<accession>A0ABP9BVU0</accession>
<keyword evidence="2" id="KW-1185">Reference proteome</keyword>
<organism evidence="1 2">
    <name type="scientific">Olivibacter ginsenosidimutans</name>
    <dbReference type="NCBI Taxonomy" id="1176537"/>
    <lineage>
        <taxon>Bacteria</taxon>
        <taxon>Pseudomonadati</taxon>
        <taxon>Bacteroidota</taxon>
        <taxon>Sphingobacteriia</taxon>
        <taxon>Sphingobacteriales</taxon>
        <taxon>Sphingobacteriaceae</taxon>
        <taxon>Olivibacter</taxon>
    </lineage>
</organism>
<evidence type="ECO:0000313" key="1">
    <source>
        <dbReference type="EMBL" id="GAA4801208.1"/>
    </source>
</evidence>
<gene>
    <name evidence="1" type="ORF">GCM10023231_32460</name>
</gene>
<name>A0ABP9BVU0_9SPHI</name>
<dbReference type="EMBL" id="BAABIQ010000041">
    <property type="protein sequence ID" value="GAA4801208.1"/>
    <property type="molecule type" value="Genomic_DNA"/>
</dbReference>
<protein>
    <submittedName>
        <fullName evidence="1">Uncharacterized protein</fullName>
    </submittedName>
</protein>
<reference evidence="2" key="1">
    <citation type="journal article" date="2019" name="Int. J. Syst. Evol. Microbiol.">
        <title>The Global Catalogue of Microorganisms (GCM) 10K type strain sequencing project: providing services to taxonomists for standard genome sequencing and annotation.</title>
        <authorList>
            <consortium name="The Broad Institute Genomics Platform"/>
            <consortium name="The Broad Institute Genome Sequencing Center for Infectious Disease"/>
            <person name="Wu L."/>
            <person name="Ma J."/>
        </authorList>
    </citation>
    <scope>NUCLEOTIDE SEQUENCE [LARGE SCALE GENOMIC DNA]</scope>
    <source>
        <strain evidence="2">JCM 18200</strain>
    </source>
</reference>